<dbReference type="InterPro" id="IPR006146">
    <property type="entry name" value="5'-Nucleotdase_CS"/>
</dbReference>
<reference evidence="3 4" key="1">
    <citation type="submission" date="2015-07" db="EMBL/GenBank/DDBJ databases">
        <title>Complete genome sequence of Prevotella intermedia strain 17-2.</title>
        <authorList>
            <person name="Nambu T."/>
        </authorList>
    </citation>
    <scope>NUCLEOTIDE SEQUENCE [LARGE SCALE GENOMIC DNA]</scope>
    <source>
        <strain evidence="3 4">17-2</strain>
    </source>
</reference>
<dbReference type="PRINTS" id="PR01607">
    <property type="entry name" value="APYRASEFAMLY"/>
</dbReference>
<dbReference type="GO" id="GO:0016788">
    <property type="term" value="F:hydrolase activity, acting on ester bonds"/>
    <property type="evidence" value="ECO:0007669"/>
    <property type="project" value="InterPro"/>
</dbReference>
<dbReference type="PANTHER" id="PTHR11575:SF24">
    <property type="entry name" value="5'-NUCLEOTIDASE"/>
    <property type="match status" value="1"/>
</dbReference>
<dbReference type="PROSITE" id="PS00786">
    <property type="entry name" value="5_NUCLEOTIDASE_2"/>
    <property type="match status" value="1"/>
</dbReference>
<protein>
    <submittedName>
        <fullName evidence="3">Nucleotidase</fullName>
    </submittedName>
</protein>
<dbReference type="AlphaFoldDB" id="A0AAD1BJH9"/>
<dbReference type="EMBL" id="AP014925">
    <property type="protein sequence ID" value="BAR96373.1"/>
    <property type="molecule type" value="Genomic_DNA"/>
</dbReference>
<evidence type="ECO:0000313" key="4">
    <source>
        <dbReference type="Proteomes" id="UP000067008"/>
    </source>
</evidence>
<proteinExistence type="inferred from homology"/>
<organism evidence="3 4">
    <name type="scientific">Prevotella intermedia</name>
    <dbReference type="NCBI Taxonomy" id="28131"/>
    <lineage>
        <taxon>Bacteria</taxon>
        <taxon>Pseudomonadati</taxon>
        <taxon>Bacteroidota</taxon>
        <taxon>Bacteroidia</taxon>
        <taxon>Bacteroidales</taxon>
        <taxon>Prevotellaceae</taxon>
        <taxon>Prevotella</taxon>
    </lineage>
</organism>
<dbReference type="InterPro" id="IPR029052">
    <property type="entry name" value="Metallo-depent_PP-like"/>
</dbReference>
<evidence type="ECO:0000259" key="2">
    <source>
        <dbReference type="Pfam" id="PF00149"/>
    </source>
</evidence>
<comment type="similarity">
    <text evidence="1">Belongs to the 5'-nucleotidase family.</text>
</comment>
<accession>A0AAD1BJH9</accession>
<dbReference type="SUPFAM" id="SSF56300">
    <property type="entry name" value="Metallo-dependent phosphatases"/>
    <property type="match status" value="1"/>
</dbReference>
<gene>
    <name evidence="3" type="ORF">PI172_1645</name>
</gene>
<dbReference type="Pfam" id="PF00149">
    <property type="entry name" value="Metallophos"/>
    <property type="match status" value="1"/>
</dbReference>
<dbReference type="GO" id="GO:0046872">
    <property type="term" value="F:metal ion binding"/>
    <property type="evidence" value="ECO:0007669"/>
    <property type="project" value="InterPro"/>
</dbReference>
<dbReference type="GO" id="GO:0000166">
    <property type="term" value="F:nucleotide binding"/>
    <property type="evidence" value="ECO:0007669"/>
    <property type="project" value="InterPro"/>
</dbReference>
<evidence type="ECO:0000256" key="1">
    <source>
        <dbReference type="ARBA" id="ARBA00006654"/>
    </source>
</evidence>
<dbReference type="OMA" id="EFKLMSM"/>
<dbReference type="Proteomes" id="UP000067008">
    <property type="component" value="Chromosome 2"/>
</dbReference>
<dbReference type="PANTHER" id="PTHR11575">
    <property type="entry name" value="5'-NUCLEOTIDASE-RELATED"/>
    <property type="match status" value="1"/>
</dbReference>
<dbReference type="InterPro" id="IPR004843">
    <property type="entry name" value="Calcineurin-like_PHP"/>
</dbReference>
<name>A0AAD1BJH9_PREIN</name>
<dbReference type="InterPro" id="IPR006179">
    <property type="entry name" value="5_nucleotidase/apyrase"/>
</dbReference>
<dbReference type="PROSITE" id="PS00785">
    <property type="entry name" value="5_NUCLEOTIDASE_1"/>
    <property type="match status" value="1"/>
</dbReference>
<dbReference type="GO" id="GO:0009166">
    <property type="term" value="P:nucleotide catabolic process"/>
    <property type="evidence" value="ECO:0007669"/>
    <property type="project" value="InterPro"/>
</dbReference>
<feature type="domain" description="Calcineurin-like phosphoesterase" evidence="2">
    <location>
        <begin position="36"/>
        <end position="252"/>
    </location>
</feature>
<sequence length="291" mass="32506">MDKWDYKKGKETMKKNILLIALCMFSVVVFAQKKQLTILHTNDTHSQIMPFNTTLADTLRAGRAGFERRIAMLKEERAKDPNLLLFDSGDFCQGSPYFTMFKGDVEVGLMNLMHYDAGTIGNHEFDFGLDNMIRMFKGLNFPIVCANYDFAGTELAKIVKPYIILKRKGLKIGVFGLSPQLDGLVVKANYGPLKYMDPIACAQKCVNELKKKKCDLIICISHLGLNIEGVSDEELVAGTRGIDLILGGHSHTFLNELAYVKNLDGKKIGIDQNGKSAIFVGKMVLDLEKKK</sequence>
<evidence type="ECO:0000313" key="3">
    <source>
        <dbReference type="EMBL" id="BAR96373.1"/>
    </source>
</evidence>
<dbReference type="Gene3D" id="3.60.21.10">
    <property type="match status" value="1"/>
</dbReference>